<keyword evidence="17" id="KW-1185">Reference proteome</keyword>
<feature type="compositionally biased region" description="Basic and acidic residues" evidence="14">
    <location>
        <begin position="1903"/>
        <end position="1913"/>
    </location>
</feature>
<dbReference type="Gene3D" id="1.10.45.10">
    <property type="entry name" value="Vanillyl-alcohol Oxidase, Chain A, domain 4"/>
    <property type="match status" value="1"/>
</dbReference>
<evidence type="ECO:0000256" key="3">
    <source>
        <dbReference type="ARBA" id="ARBA00008000"/>
    </source>
</evidence>
<comment type="caution">
    <text evidence="16">The sequence shown here is derived from an EMBL/GenBank/DDBJ whole genome shotgun (WGS) entry which is preliminary data.</text>
</comment>
<dbReference type="SUPFAM" id="SSF56176">
    <property type="entry name" value="FAD-binding/transporter-associated domain-like"/>
    <property type="match status" value="1"/>
</dbReference>
<feature type="domain" description="FAD-binding PCMH-type" evidence="15">
    <location>
        <begin position="125"/>
        <end position="304"/>
    </location>
</feature>
<dbReference type="GeneID" id="42000649"/>
<name>A0A366QM49_9HYPO</name>
<dbReference type="Pfam" id="PF01565">
    <property type="entry name" value="FAD_binding_4"/>
    <property type="match status" value="1"/>
</dbReference>
<dbReference type="GO" id="GO:0003723">
    <property type="term" value="F:RNA binding"/>
    <property type="evidence" value="ECO:0007669"/>
    <property type="project" value="UniProtKB-KW"/>
</dbReference>
<evidence type="ECO:0000256" key="1">
    <source>
        <dbReference type="ARBA" id="ARBA00001974"/>
    </source>
</evidence>
<evidence type="ECO:0000256" key="6">
    <source>
        <dbReference type="ARBA" id="ARBA00022679"/>
    </source>
</evidence>
<evidence type="ECO:0000256" key="5">
    <source>
        <dbReference type="ARBA" id="ARBA00022630"/>
    </source>
</evidence>
<comment type="similarity">
    <text evidence="3">Belongs to the FAD-binding oxidoreductase/transferase type 4 family.</text>
</comment>
<comment type="catalytic activity">
    <reaction evidence="12">
        <text>RNA(n) + a ribonucleoside 5'-triphosphate = RNA(n+1) + diphosphate</text>
        <dbReference type="Rhea" id="RHEA:21248"/>
        <dbReference type="Rhea" id="RHEA-COMP:14527"/>
        <dbReference type="Rhea" id="RHEA-COMP:17342"/>
        <dbReference type="ChEBI" id="CHEBI:33019"/>
        <dbReference type="ChEBI" id="CHEBI:61557"/>
        <dbReference type="ChEBI" id="CHEBI:140395"/>
        <dbReference type="EC" id="2.7.7.48"/>
    </reaction>
</comment>
<proteinExistence type="inferred from homology"/>
<dbReference type="GO" id="GO:0071949">
    <property type="term" value="F:FAD binding"/>
    <property type="evidence" value="ECO:0007669"/>
    <property type="project" value="InterPro"/>
</dbReference>
<gene>
    <name evidence="16" type="ORF">FIESC28_11226</name>
</gene>
<evidence type="ECO:0000256" key="2">
    <source>
        <dbReference type="ARBA" id="ARBA00005762"/>
    </source>
</evidence>
<feature type="compositionally biased region" description="Basic and acidic residues" evidence="14">
    <location>
        <begin position="1874"/>
        <end position="1891"/>
    </location>
</feature>
<keyword evidence="9" id="KW-0694">RNA-binding</keyword>
<dbReference type="InterPro" id="IPR016171">
    <property type="entry name" value="Vanillyl_alc_oxidase_C-sub2"/>
</dbReference>
<feature type="region of interest" description="Disordered" evidence="14">
    <location>
        <begin position="587"/>
        <end position="633"/>
    </location>
</feature>
<dbReference type="InterPro" id="IPR007855">
    <property type="entry name" value="RDRP"/>
</dbReference>
<dbReference type="InterPro" id="IPR016169">
    <property type="entry name" value="FAD-bd_PCMH_sub2"/>
</dbReference>
<dbReference type="GO" id="GO:0004458">
    <property type="term" value="F:D-lactate dehydrogenase (cytochrome) activity"/>
    <property type="evidence" value="ECO:0007669"/>
    <property type="project" value="UniProtKB-EC"/>
</dbReference>
<reference evidence="16 17" key="1">
    <citation type="submission" date="2018-06" db="EMBL/GenBank/DDBJ databases">
        <title>Fusarium incarnatum-equiseti species complex species 28.</title>
        <authorList>
            <person name="Gardiner D.M."/>
        </authorList>
    </citation>
    <scope>NUCLEOTIDE SEQUENCE [LARGE SCALE GENOMIC DNA]</scope>
    <source>
        <strain evidence="16 17">FIESC_28</strain>
    </source>
</reference>
<keyword evidence="11" id="KW-0943">RNA-mediated gene silencing</keyword>
<comment type="similarity">
    <text evidence="2">Belongs to the RdRP family.</text>
</comment>
<accession>A0A366QM49</accession>
<evidence type="ECO:0000256" key="8">
    <source>
        <dbReference type="ARBA" id="ARBA00022827"/>
    </source>
</evidence>
<evidence type="ECO:0000256" key="7">
    <source>
        <dbReference type="ARBA" id="ARBA00022695"/>
    </source>
</evidence>
<dbReference type="GO" id="GO:0030422">
    <property type="term" value="P:siRNA processing"/>
    <property type="evidence" value="ECO:0007669"/>
    <property type="project" value="TreeGrafter"/>
</dbReference>
<feature type="compositionally biased region" description="Acidic residues" evidence="14">
    <location>
        <begin position="1892"/>
        <end position="1902"/>
    </location>
</feature>
<sequence>MFASRTTTRALLSRQAHRVNGRRGLRLTPRVRALEAKSVTQNGSNQASGWSQPKVLAVALGAGVLGWGLATLNGGVDSSWSKSSEPQYANAIQRIEEEVGVEGFISTDPEDLLAHGYSEWSTVNPDTLPVAVAYPRTTEHVSVIARICHEHRVPIIPYSGGSSLEGNFSAPYGGVSVDFAYMDQIIQFNKDDMDIVVQPSIGWQDLNAKLLQMDSGLFFPVDPGPSAKIGGMIGTNCSGTNAVRYGTMKDWVINLTVVLSDGRIIKTRRRPRKSSAGYNLNSLFVGSEGTLGIITEATLKLAVIPEQYSVAVVTFPTIRDAAAAAAGVMQTGIPVAAMEIMDEVQMRVINLGGATKPRVWKESPTLFFKFSGTKEGVKDNISRVRKIAAANKGGDFEFARDAAEQQLLWSARKESLWSMLSLRKSGDDVWSTDVAVPFSRLADIIEVSKREMDELGLFASILGHVGDGNFHESIMYNKNVPGERQKVEECVKNMVKRALDMDGTCTGEHSIGWGKKESLLWEVGPETLAVMASVKKAFDPKWILNPGKIIDVPWENTAYPGANTAVTPNPNDQGLNTRVDNALDLMQSPTMNTQGPSHEVSRGSVGNPKQNHGLKGGNRENPRNNRNRPASNNIASELRPTWLSWPELTVHINMPASVTLSNLWSWFSGQGEIAYIDINESPEDPARKNGKIRFEPPPKKDFWSTGACLVPHPDPERGSEYIELLVNLGRQNPECFIRSPVCKDRQHPIKTTLYPITLEFGTMLEENSMKVLKSIKGAGGGQQLKLELSLKHQKLTIFFPRMIVSGGVKAIRHHKVAIDFSAIKYLYQTTTDSDCCALVIPLERPPQYYWKTSNVRSTFANNVNAWSSMETWNRATDIVEEVGLTMNCPIALNNDYKGSDFIDIGRWTTLRLILDDKTEEAKNLNRQLVGALHDFNIAARVRNDFRFTHGEHADMWKYLDHDASAHGRNASQVLSLYYEDPVVYLPFEVRYQLEVCISQGQLNEHKITKEFLDTLAGMPPQRAKIYLEFAAARVVHEGHPMTADPMSTFDSQRDNGDNYTSISRVPSYCCLVRKVVITPTTVRYTTPNIEVSNRVMRRYKHIQDRFLRIQFTEELEKGRIAVNKDQNDEIYKKVLRTMYEGIRIGDRLYEFLAFGNSQLRVNGAYFFCPTEHTSCAEIREWMGQFSHIRVAAKYAARLGQCFSTTRDVRGISSPDTLQIPDIERNGYCFTDGVGKISRFLAKLIVEDMALDVCADPSAFQFRMGGCKGVLTIWPDDAKGMEVHVRESQKKFESESKGLEIIRWARLATATLNRQTITILESLGVPTRSFTNLLAQQLKQYELATSDNDVAIEMLDKFRDEQQSHSCLASLLRADFRTETLQEPFVVNAINLWRSWSIKSLKEKARIQVQKSAFVLGCVDETGTLRGHSSDTEGSEEKVVDKLPQIFLQVSDPKNYNKTCIIRGVCIVGRNPSLHPGDIRVVEAVDCKRLYHLKDVVVFPSTGDRPVPNMLSGGDLDGDDFFVIWESSLIPNEWNYPPMNYSPPAPIELDRNVGVNDLRNFFVKYLKNDKLPLIATSHLALSDNLGPKSPKCLELAELHSKAVDYPKTGDPAILRRDQQPRKWPHFMEKKNSYHSRKALGVIFDRVAHKTVDFNPVWDSPFDERITKKFQLDSDTLRSASKIKAEYDTAVRRLLSQHALKTEFELYTGFALTKPAVGSDYKIREDLDREFRSLKEHYQDICIEAAGGKQAENIEPFVAAMYTVTEEQVKAALSEHDQEPINDAGTILQPRKLEPRSMPLISFPWIFYGVMCRIATDGAVNPKTSFRTYDTAQHSTLRDVMPIEDHRSAEEEARSTNTPCIAEKVASAEEEENGANEEKGDEGVSDGSQREVDSQQDEESENDDAIDRLDDLING</sequence>
<dbReference type="Proteomes" id="UP000253153">
    <property type="component" value="Unassembled WGS sequence"/>
</dbReference>
<keyword evidence="5" id="KW-0285">Flavoprotein</keyword>
<dbReference type="InterPro" id="IPR057596">
    <property type="entry name" value="RDRP_core"/>
</dbReference>
<feature type="compositionally biased region" description="Polar residues" evidence="14">
    <location>
        <begin position="587"/>
        <end position="596"/>
    </location>
</feature>
<dbReference type="PANTHER" id="PTHR23079:SF55">
    <property type="entry name" value="RNA-DIRECTED RNA POLYMERASE"/>
    <property type="match status" value="1"/>
</dbReference>
<dbReference type="InterPro" id="IPR016164">
    <property type="entry name" value="FAD-linked_Oxase-like_C"/>
</dbReference>
<keyword evidence="8" id="KW-0274">FAD</keyword>
<evidence type="ECO:0000256" key="11">
    <source>
        <dbReference type="ARBA" id="ARBA00023158"/>
    </source>
</evidence>
<dbReference type="InterPro" id="IPR004113">
    <property type="entry name" value="FAD-bd_oxidored_4_C"/>
</dbReference>
<dbReference type="Pfam" id="PF02913">
    <property type="entry name" value="FAD-oxidase_C"/>
    <property type="match status" value="1"/>
</dbReference>
<comment type="catalytic activity">
    <reaction evidence="13">
        <text>(R)-lactate + 2 Fe(III)-[cytochrome c] = 2 Fe(II)-[cytochrome c] + pyruvate + 2 H(+)</text>
        <dbReference type="Rhea" id="RHEA:13521"/>
        <dbReference type="Rhea" id="RHEA-COMP:10350"/>
        <dbReference type="Rhea" id="RHEA-COMP:14399"/>
        <dbReference type="ChEBI" id="CHEBI:15361"/>
        <dbReference type="ChEBI" id="CHEBI:15378"/>
        <dbReference type="ChEBI" id="CHEBI:16004"/>
        <dbReference type="ChEBI" id="CHEBI:29033"/>
        <dbReference type="ChEBI" id="CHEBI:29034"/>
        <dbReference type="EC" id="1.1.2.4"/>
    </reaction>
</comment>
<dbReference type="Pfam" id="PF05183">
    <property type="entry name" value="RdRP"/>
    <property type="match status" value="1"/>
</dbReference>
<evidence type="ECO:0000259" key="15">
    <source>
        <dbReference type="PROSITE" id="PS51387"/>
    </source>
</evidence>
<dbReference type="PANTHER" id="PTHR23079">
    <property type="entry name" value="RNA-DEPENDENT RNA POLYMERASE"/>
    <property type="match status" value="1"/>
</dbReference>
<dbReference type="EMBL" id="QKXC01000366">
    <property type="protein sequence ID" value="RBR06004.1"/>
    <property type="molecule type" value="Genomic_DNA"/>
</dbReference>
<dbReference type="FunFam" id="3.30.465.10:FF:000014">
    <property type="entry name" value="D-lactate dehydrogenase (Cytochrome), putative"/>
    <property type="match status" value="1"/>
</dbReference>
<evidence type="ECO:0000256" key="14">
    <source>
        <dbReference type="SAM" id="MobiDB-lite"/>
    </source>
</evidence>
<evidence type="ECO:0000313" key="16">
    <source>
        <dbReference type="EMBL" id="RBR06004.1"/>
    </source>
</evidence>
<dbReference type="GO" id="GO:0031380">
    <property type="term" value="C:nuclear RNA-directed RNA polymerase complex"/>
    <property type="evidence" value="ECO:0007669"/>
    <property type="project" value="TreeGrafter"/>
</dbReference>
<protein>
    <recommendedName>
        <fullName evidence="15">FAD-binding PCMH-type domain-containing protein</fullName>
    </recommendedName>
</protein>
<feature type="region of interest" description="Disordered" evidence="14">
    <location>
        <begin position="1863"/>
        <end position="1913"/>
    </location>
</feature>
<dbReference type="RefSeq" id="XP_031010581.1">
    <property type="nucleotide sequence ID" value="XM_031165353.1"/>
</dbReference>
<dbReference type="FunFam" id="3.30.70.2740:FF:000001">
    <property type="entry name" value="D-lactate dehydrogenase mitochondrial"/>
    <property type="match status" value="1"/>
</dbReference>
<evidence type="ECO:0000313" key="17">
    <source>
        <dbReference type="Proteomes" id="UP000253153"/>
    </source>
</evidence>
<evidence type="ECO:0000256" key="4">
    <source>
        <dbReference type="ARBA" id="ARBA00022484"/>
    </source>
</evidence>
<dbReference type="SUPFAM" id="SSF55103">
    <property type="entry name" value="FAD-linked oxidases, C-terminal domain"/>
    <property type="match status" value="1"/>
</dbReference>
<dbReference type="InterPro" id="IPR058752">
    <property type="entry name" value="RDRP_C_head"/>
</dbReference>
<comment type="cofactor">
    <cofactor evidence="1">
        <name>FAD</name>
        <dbReference type="ChEBI" id="CHEBI:57692"/>
    </cofactor>
</comment>
<dbReference type="InterPro" id="IPR036318">
    <property type="entry name" value="FAD-bd_PCMH-like_sf"/>
</dbReference>
<evidence type="ECO:0000256" key="10">
    <source>
        <dbReference type="ARBA" id="ARBA00023002"/>
    </source>
</evidence>
<dbReference type="InterPro" id="IPR016166">
    <property type="entry name" value="FAD-bd_PCMH"/>
</dbReference>
<dbReference type="OrthoDB" id="6513042at2759"/>
<dbReference type="PROSITE" id="PS51387">
    <property type="entry name" value="FAD_PCMH"/>
    <property type="match status" value="1"/>
</dbReference>
<keyword evidence="6" id="KW-0808">Transferase</keyword>
<dbReference type="InterPro" id="IPR006094">
    <property type="entry name" value="Oxid_FAD_bind_N"/>
</dbReference>
<keyword evidence="4" id="KW-0696">RNA-directed RNA polymerase</keyword>
<keyword evidence="7" id="KW-0548">Nucleotidyltransferase</keyword>
<dbReference type="Gene3D" id="3.30.465.10">
    <property type="match status" value="1"/>
</dbReference>
<evidence type="ECO:0000256" key="13">
    <source>
        <dbReference type="ARBA" id="ARBA00051436"/>
    </source>
</evidence>
<dbReference type="Gene3D" id="3.30.70.2740">
    <property type="match status" value="1"/>
</dbReference>
<evidence type="ECO:0000256" key="9">
    <source>
        <dbReference type="ARBA" id="ARBA00022884"/>
    </source>
</evidence>
<dbReference type="FunFam" id="1.10.45.10:FF:000001">
    <property type="entry name" value="D-lactate dehydrogenase mitochondrial"/>
    <property type="match status" value="1"/>
</dbReference>
<dbReference type="Pfam" id="PF26253">
    <property type="entry name" value="RdRP_head"/>
    <property type="match status" value="1"/>
</dbReference>
<organism evidence="16 17">
    <name type="scientific">Fusarium coffeatum</name>
    <dbReference type="NCBI Taxonomy" id="231269"/>
    <lineage>
        <taxon>Eukaryota</taxon>
        <taxon>Fungi</taxon>
        <taxon>Dikarya</taxon>
        <taxon>Ascomycota</taxon>
        <taxon>Pezizomycotina</taxon>
        <taxon>Sordariomycetes</taxon>
        <taxon>Hypocreomycetidae</taxon>
        <taxon>Hypocreales</taxon>
        <taxon>Nectriaceae</taxon>
        <taxon>Fusarium</taxon>
        <taxon>Fusarium incarnatum-equiseti species complex</taxon>
    </lineage>
</organism>
<evidence type="ECO:0000256" key="12">
    <source>
        <dbReference type="ARBA" id="ARBA00048744"/>
    </source>
</evidence>
<dbReference type="GO" id="GO:0003968">
    <property type="term" value="F:RNA-directed RNA polymerase activity"/>
    <property type="evidence" value="ECO:0007669"/>
    <property type="project" value="UniProtKB-KW"/>
</dbReference>
<keyword evidence="10" id="KW-0560">Oxidoreductase</keyword>